<comment type="caution">
    <text evidence="1">The sequence shown here is derived from an EMBL/GenBank/DDBJ whole genome shotgun (WGS) entry which is preliminary data.</text>
</comment>
<reference evidence="1 2" key="1">
    <citation type="journal article" date="2022" name="DNA Res.">
        <title>Chromosomal-level genome assembly of the orchid tree Bauhinia variegata (Leguminosae; Cercidoideae) supports the allotetraploid origin hypothesis of Bauhinia.</title>
        <authorList>
            <person name="Zhong Y."/>
            <person name="Chen Y."/>
            <person name="Zheng D."/>
            <person name="Pang J."/>
            <person name="Liu Y."/>
            <person name="Luo S."/>
            <person name="Meng S."/>
            <person name="Qian L."/>
            <person name="Wei D."/>
            <person name="Dai S."/>
            <person name="Zhou R."/>
        </authorList>
    </citation>
    <scope>NUCLEOTIDE SEQUENCE [LARGE SCALE GENOMIC DNA]</scope>
    <source>
        <strain evidence="1">BV-YZ2020</strain>
    </source>
</reference>
<evidence type="ECO:0000313" key="2">
    <source>
        <dbReference type="Proteomes" id="UP000828941"/>
    </source>
</evidence>
<keyword evidence="2" id="KW-1185">Reference proteome</keyword>
<name>A0ACB9NF51_BAUVA</name>
<sequence>MFGNSFCKRGFSNAQALGGHLNIHRKEKAKLKKSANQDRRPWIADIRQVALFAETPHSQEPPACQPIHWESTQKDLDLDLELRLGPHPQDSSPPTNSVVPPENSFESNKHTTHM</sequence>
<organism evidence="1 2">
    <name type="scientific">Bauhinia variegata</name>
    <name type="common">Purple orchid tree</name>
    <name type="synonym">Phanera variegata</name>
    <dbReference type="NCBI Taxonomy" id="167791"/>
    <lineage>
        <taxon>Eukaryota</taxon>
        <taxon>Viridiplantae</taxon>
        <taxon>Streptophyta</taxon>
        <taxon>Embryophyta</taxon>
        <taxon>Tracheophyta</taxon>
        <taxon>Spermatophyta</taxon>
        <taxon>Magnoliopsida</taxon>
        <taxon>eudicotyledons</taxon>
        <taxon>Gunneridae</taxon>
        <taxon>Pentapetalae</taxon>
        <taxon>rosids</taxon>
        <taxon>fabids</taxon>
        <taxon>Fabales</taxon>
        <taxon>Fabaceae</taxon>
        <taxon>Cercidoideae</taxon>
        <taxon>Cercideae</taxon>
        <taxon>Bauhiniinae</taxon>
        <taxon>Bauhinia</taxon>
    </lineage>
</organism>
<gene>
    <name evidence="1" type="ORF">L6164_019239</name>
</gene>
<accession>A0ACB9NF51</accession>
<dbReference type="EMBL" id="CM039432">
    <property type="protein sequence ID" value="KAI4334562.1"/>
    <property type="molecule type" value="Genomic_DNA"/>
</dbReference>
<dbReference type="Proteomes" id="UP000828941">
    <property type="component" value="Chromosome 7"/>
</dbReference>
<protein>
    <submittedName>
        <fullName evidence="1">Uncharacterized protein</fullName>
    </submittedName>
</protein>
<proteinExistence type="predicted"/>
<evidence type="ECO:0000313" key="1">
    <source>
        <dbReference type="EMBL" id="KAI4334562.1"/>
    </source>
</evidence>